<dbReference type="GO" id="GO:0003676">
    <property type="term" value="F:nucleic acid binding"/>
    <property type="evidence" value="ECO:0007669"/>
    <property type="project" value="InterPro"/>
</dbReference>
<feature type="region of interest" description="Disordered" evidence="2">
    <location>
        <begin position="240"/>
        <end position="263"/>
    </location>
</feature>
<evidence type="ECO:0000313" key="6">
    <source>
        <dbReference type="Proteomes" id="UP001274896"/>
    </source>
</evidence>
<dbReference type="InterPro" id="IPR000953">
    <property type="entry name" value="Chromo/chromo_shadow_dom"/>
</dbReference>
<comment type="subcellular location">
    <subcellularLocation>
        <location evidence="1">Nucleus</location>
    </subcellularLocation>
</comment>
<name>A0AAE0RE40_9TELE</name>
<feature type="region of interest" description="Disordered" evidence="2">
    <location>
        <begin position="94"/>
        <end position="136"/>
    </location>
</feature>
<dbReference type="EMBL" id="JAUCMX010000003">
    <property type="protein sequence ID" value="KAK3551576.1"/>
    <property type="molecule type" value="Genomic_DNA"/>
</dbReference>
<dbReference type="InterPro" id="IPR036397">
    <property type="entry name" value="RNaseH_sf"/>
</dbReference>
<evidence type="ECO:0000259" key="3">
    <source>
        <dbReference type="PROSITE" id="PS50013"/>
    </source>
</evidence>
<comment type="caution">
    <text evidence="5">The sequence shown here is derived from an EMBL/GenBank/DDBJ whole genome shotgun (WGS) entry which is preliminary data.</text>
</comment>
<accession>A0AAE0RE40</accession>
<dbReference type="GO" id="GO:0005634">
    <property type="term" value="C:nucleus"/>
    <property type="evidence" value="ECO:0007669"/>
    <property type="project" value="UniProtKB-SubCell"/>
</dbReference>
<dbReference type="GO" id="GO:0015074">
    <property type="term" value="P:DNA integration"/>
    <property type="evidence" value="ECO:0007669"/>
    <property type="project" value="InterPro"/>
</dbReference>
<dbReference type="AlphaFoldDB" id="A0AAE0RE40"/>
<dbReference type="PROSITE" id="PS50994">
    <property type="entry name" value="INTEGRASE"/>
    <property type="match status" value="1"/>
</dbReference>
<evidence type="ECO:0000256" key="1">
    <source>
        <dbReference type="ARBA" id="ARBA00004123"/>
    </source>
</evidence>
<dbReference type="InterPro" id="IPR023780">
    <property type="entry name" value="Chromo_domain"/>
</dbReference>
<dbReference type="PANTHER" id="PTHR37984">
    <property type="entry name" value="PROTEIN CBG26694"/>
    <property type="match status" value="1"/>
</dbReference>
<dbReference type="InterPro" id="IPR016197">
    <property type="entry name" value="Chromo-like_dom_sf"/>
</dbReference>
<keyword evidence="6" id="KW-1185">Reference proteome</keyword>
<reference evidence="5" key="1">
    <citation type="submission" date="2023-06" db="EMBL/GenBank/DDBJ databases">
        <title>Male Hemibagrus guttatus genome.</title>
        <authorList>
            <person name="Bian C."/>
        </authorList>
    </citation>
    <scope>NUCLEOTIDE SEQUENCE</scope>
    <source>
        <strain evidence="5">Male_cb2023</strain>
        <tissue evidence="5">Muscle</tissue>
    </source>
</reference>
<protein>
    <submittedName>
        <fullName evidence="5">Uncharacterized protein</fullName>
    </submittedName>
</protein>
<dbReference type="SMART" id="SM00298">
    <property type="entry name" value="CHROMO"/>
    <property type="match status" value="1"/>
</dbReference>
<organism evidence="5 6">
    <name type="scientific">Hemibagrus guttatus</name>
    <dbReference type="NCBI Taxonomy" id="175788"/>
    <lineage>
        <taxon>Eukaryota</taxon>
        <taxon>Metazoa</taxon>
        <taxon>Chordata</taxon>
        <taxon>Craniata</taxon>
        <taxon>Vertebrata</taxon>
        <taxon>Euteleostomi</taxon>
        <taxon>Actinopterygii</taxon>
        <taxon>Neopterygii</taxon>
        <taxon>Teleostei</taxon>
        <taxon>Ostariophysi</taxon>
        <taxon>Siluriformes</taxon>
        <taxon>Bagridae</taxon>
        <taxon>Hemibagrus</taxon>
    </lineage>
</organism>
<feature type="compositionally biased region" description="Pro residues" evidence="2">
    <location>
        <begin position="119"/>
        <end position="129"/>
    </location>
</feature>
<dbReference type="Gene3D" id="3.30.420.10">
    <property type="entry name" value="Ribonuclease H-like superfamily/Ribonuclease H"/>
    <property type="match status" value="1"/>
</dbReference>
<evidence type="ECO:0000259" key="4">
    <source>
        <dbReference type="PROSITE" id="PS50994"/>
    </source>
</evidence>
<dbReference type="SUPFAM" id="SSF54160">
    <property type="entry name" value="Chromo domain-like"/>
    <property type="match status" value="1"/>
</dbReference>
<feature type="domain" description="Integrase catalytic" evidence="4">
    <location>
        <begin position="1"/>
        <end position="60"/>
    </location>
</feature>
<evidence type="ECO:0000313" key="5">
    <source>
        <dbReference type="EMBL" id="KAK3551576.1"/>
    </source>
</evidence>
<sequence length="341" mass="36867">MFQHVFRNFDLPKDIVSDRGAQFTSRVWGSLCAQLGIGVSLSSGYHPQSNGQAKRLNQEIGRLDAFPVRAGVPASSVSLVRRALGCPGRGGVVPPESGGLGAGPCAPSKGSQEAEDPSKPVPPPAPPLSGGPNGLAVYMEPETQAAQVNPVAYRLRHHTASAPPSTYPFSAHPLGSGEMPGVEPPPPLDIEGSPAYQVHACLDSRRVWSRIQYLVDWEGYGPEECSWVDAADILDPSLAEDFHRDHPNKPTPRPRGRPWRRTPGGVPGGGLCHAPPEIQPREGALAQLLRHFRCDSFAHQPDLYEEETTRYAFMLSLLTGRALDWASAIWDMDPQIQTSFA</sequence>
<dbReference type="SUPFAM" id="SSF53098">
    <property type="entry name" value="Ribonuclease H-like"/>
    <property type="match status" value="1"/>
</dbReference>
<dbReference type="PROSITE" id="PS50013">
    <property type="entry name" value="CHROMO_2"/>
    <property type="match status" value="1"/>
</dbReference>
<dbReference type="InterPro" id="IPR001584">
    <property type="entry name" value="Integrase_cat-core"/>
</dbReference>
<feature type="domain" description="Chromo" evidence="3">
    <location>
        <begin position="196"/>
        <end position="254"/>
    </location>
</feature>
<dbReference type="InterPro" id="IPR050951">
    <property type="entry name" value="Retrovirus_Pol_polyprotein"/>
</dbReference>
<evidence type="ECO:0000256" key="2">
    <source>
        <dbReference type="SAM" id="MobiDB-lite"/>
    </source>
</evidence>
<gene>
    <name evidence="5" type="ORF">QTP70_019793</name>
</gene>
<dbReference type="PANTHER" id="PTHR37984:SF5">
    <property type="entry name" value="PROTEIN NYNRIN-LIKE"/>
    <property type="match status" value="1"/>
</dbReference>
<dbReference type="InterPro" id="IPR012337">
    <property type="entry name" value="RNaseH-like_sf"/>
</dbReference>
<dbReference type="Gene3D" id="2.40.50.40">
    <property type="match status" value="1"/>
</dbReference>
<dbReference type="Proteomes" id="UP001274896">
    <property type="component" value="Unassembled WGS sequence"/>
</dbReference>
<proteinExistence type="predicted"/>
<dbReference type="Pfam" id="PF00385">
    <property type="entry name" value="Chromo"/>
    <property type="match status" value="1"/>
</dbReference>